<dbReference type="OrthoDB" id="128915at2759"/>
<proteinExistence type="predicted"/>
<keyword evidence="2" id="KW-1185">Reference proteome</keyword>
<protein>
    <submittedName>
        <fullName evidence="1">Unnamed protein product</fullName>
    </submittedName>
</protein>
<dbReference type="Proteomes" id="UP001165083">
    <property type="component" value="Unassembled WGS sequence"/>
</dbReference>
<organism evidence="1 2">
    <name type="scientific">Phytophthora lilii</name>
    <dbReference type="NCBI Taxonomy" id="2077276"/>
    <lineage>
        <taxon>Eukaryota</taxon>
        <taxon>Sar</taxon>
        <taxon>Stramenopiles</taxon>
        <taxon>Oomycota</taxon>
        <taxon>Peronosporomycetes</taxon>
        <taxon>Peronosporales</taxon>
        <taxon>Peronosporaceae</taxon>
        <taxon>Phytophthora</taxon>
    </lineage>
</organism>
<reference evidence="1" key="1">
    <citation type="submission" date="2023-04" db="EMBL/GenBank/DDBJ databases">
        <title>Phytophthora lilii NBRC 32176.</title>
        <authorList>
            <person name="Ichikawa N."/>
            <person name="Sato H."/>
            <person name="Tonouchi N."/>
        </authorList>
    </citation>
    <scope>NUCLEOTIDE SEQUENCE</scope>
    <source>
        <strain evidence="1">NBRC 32176</strain>
    </source>
</reference>
<comment type="caution">
    <text evidence="1">The sequence shown here is derived from an EMBL/GenBank/DDBJ whole genome shotgun (WGS) entry which is preliminary data.</text>
</comment>
<dbReference type="EMBL" id="BSXW01000016">
    <property type="protein sequence ID" value="GMF09676.1"/>
    <property type="molecule type" value="Genomic_DNA"/>
</dbReference>
<name>A0A9W6TCD1_9STRA</name>
<sequence length="405" mass="45337">MARARAPGSDVQPPMEHEVIVISDSDSDEEVHNSSANSSAPLSWMEASMKLLLMAESELRNDEQAMETLLRDLNIPPSAGVRRSLQVVCEQLSELLVLSSGHQRRHRACNDLVAVVCEVLSLAQTAPVSAQLTIAAQVKEEDGGDAVHNLLYGVVQIMERWCYLINKWAKSGVGKDVAFSKAMSRLEALSRLCDERINQIQTDISSHEVEKEEVAAQWKDAMDKFRTLLQLSSQYTDIPPGDSVVLAFNSTLKLNEGMIEKHSTHNKNLIILLGKKKEVVARKRFYQAVLQLACAVRELTGLSNQVEQEMGCPPDKQKFLQNELLELVHILFDILREAMVSNQFREQVCFCKQFMLFWLIHRNQLPPVVMEIVSSNFDTLSKTKDPSKCFSDAVGSVCSGLQRAL</sequence>
<accession>A0A9W6TCD1</accession>
<gene>
    <name evidence="1" type="ORF">Plil01_000056000</name>
</gene>
<evidence type="ECO:0000313" key="1">
    <source>
        <dbReference type="EMBL" id="GMF09676.1"/>
    </source>
</evidence>
<dbReference type="AlphaFoldDB" id="A0A9W6TCD1"/>
<evidence type="ECO:0000313" key="2">
    <source>
        <dbReference type="Proteomes" id="UP001165083"/>
    </source>
</evidence>